<dbReference type="PANTHER" id="PTHR10177">
    <property type="entry name" value="CYCLINS"/>
    <property type="match status" value="1"/>
</dbReference>
<sequence length="375" mass="42200">MGWEDIEDMPATNLREELMSLLIKEVEYASPPDVASTGTELSSDGDHHDENLDAMRRNVCQWNYDCVDYLLIDREVVYLSMNYFDRFMAAHWAASSDLEDRSFAELTHQLALSSLYVAIKLHGVATDSSPCQSSSYEPSSSTSRKAGRPRRISPEDFCNLSRGTYLPRMLEEMELSLLAQLQWRLHPPTPTDFLLRYAKILSLALSHDDVYGQYVAGDIDNVGKGWSVFEVARYQIELAVYDMDLCRNFPPSRLALAAIMNAIDCRTVRTERTIISPFVRRSFINRLKCLGGEYAHMDVAGDDIVEVRRSLKKLCSRTIVLPGEILDATPSSDMSEFAPIADEAKMFEYELTDVIELQSASGSSISPVNVAADLF</sequence>
<dbReference type="AlphaFoldDB" id="A0ABD3RCV1"/>
<organism evidence="3 4">
    <name type="scientific">Cyclostephanos tholiformis</name>
    <dbReference type="NCBI Taxonomy" id="382380"/>
    <lineage>
        <taxon>Eukaryota</taxon>
        <taxon>Sar</taxon>
        <taxon>Stramenopiles</taxon>
        <taxon>Ochrophyta</taxon>
        <taxon>Bacillariophyta</taxon>
        <taxon>Coscinodiscophyceae</taxon>
        <taxon>Thalassiosirophycidae</taxon>
        <taxon>Stephanodiscales</taxon>
        <taxon>Stephanodiscaceae</taxon>
        <taxon>Cyclostephanos</taxon>
    </lineage>
</organism>
<evidence type="ECO:0000313" key="3">
    <source>
        <dbReference type="EMBL" id="KAL3810845.1"/>
    </source>
</evidence>
<dbReference type="Pfam" id="PF00134">
    <property type="entry name" value="Cyclin_N"/>
    <property type="match status" value="1"/>
</dbReference>
<dbReference type="InterPro" id="IPR006671">
    <property type="entry name" value="Cyclin_N"/>
</dbReference>
<reference evidence="3 4" key="1">
    <citation type="submission" date="2024-10" db="EMBL/GenBank/DDBJ databases">
        <title>Updated reference genomes for cyclostephanoid diatoms.</title>
        <authorList>
            <person name="Roberts W.R."/>
            <person name="Alverson A.J."/>
        </authorList>
    </citation>
    <scope>NUCLEOTIDE SEQUENCE [LARGE SCALE GENOMIC DNA]</scope>
    <source>
        <strain evidence="3 4">AJA228-03</strain>
    </source>
</reference>
<dbReference type="Proteomes" id="UP001530377">
    <property type="component" value="Unassembled WGS sequence"/>
</dbReference>
<evidence type="ECO:0000256" key="1">
    <source>
        <dbReference type="SAM" id="MobiDB-lite"/>
    </source>
</evidence>
<evidence type="ECO:0000259" key="2">
    <source>
        <dbReference type="Pfam" id="PF00134"/>
    </source>
</evidence>
<name>A0ABD3RCV1_9STRA</name>
<feature type="domain" description="Cyclin N-terminal" evidence="2">
    <location>
        <begin position="49"/>
        <end position="185"/>
    </location>
</feature>
<dbReference type="SUPFAM" id="SSF47954">
    <property type="entry name" value="Cyclin-like"/>
    <property type="match status" value="2"/>
</dbReference>
<protein>
    <recommendedName>
        <fullName evidence="2">Cyclin N-terminal domain-containing protein</fullName>
    </recommendedName>
</protein>
<dbReference type="Gene3D" id="1.10.472.10">
    <property type="entry name" value="Cyclin-like"/>
    <property type="match status" value="2"/>
</dbReference>
<feature type="compositionally biased region" description="Low complexity" evidence="1">
    <location>
        <begin position="128"/>
        <end position="143"/>
    </location>
</feature>
<gene>
    <name evidence="3" type="ORF">ACHAXA_007500</name>
</gene>
<proteinExistence type="predicted"/>
<dbReference type="EMBL" id="JALLPB020000297">
    <property type="protein sequence ID" value="KAL3810845.1"/>
    <property type="molecule type" value="Genomic_DNA"/>
</dbReference>
<keyword evidence="4" id="KW-1185">Reference proteome</keyword>
<comment type="caution">
    <text evidence="3">The sequence shown here is derived from an EMBL/GenBank/DDBJ whole genome shotgun (WGS) entry which is preliminary data.</text>
</comment>
<accession>A0ABD3RCV1</accession>
<evidence type="ECO:0000313" key="4">
    <source>
        <dbReference type="Proteomes" id="UP001530377"/>
    </source>
</evidence>
<dbReference type="InterPro" id="IPR039361">
    <property type="entry name" value="Cyclin"/>
</dbReference>
<feature type="region of interest" description="Disordered" evidence="1">
    <location>
        <begin position="126"/>
        <end position="154"/>
    </location>
</feature>
<dbReference type="InterPro" id="IPR036915">
    <property type="entry name" value="Cyclin-like_sf"/>
</dbReference>